<comment type="similarity">
    <text evidence="7">Belongs to the binding-protein-dependent transport system permease family.</text>
</comment>
<keyword evidence="4 7" id="KW-0812">Transmembrane</keyword>
<dbReference type="PROSITE" id="PS50928">
    <property type="entry name" value="ABC_TM1"/>
    <property type="match status" value="1"/>
</dbReference>
<evidence type="ECO:0000256" key="5">
    <source>
        <dbReference type="ARBA" id="ARBA00022989"/>
    </source>
</evidence>
<evidence type="ECO:0000256" key="7">
    <source>
        <dbReference type="RuleBase" id="RU363032"/>
    </source>
</evidence>
<comment type="subcellular location">
    <subcellularLocation>
        <location evidence="1 7">Cell membrane</location>
        <topology evidence="1 7">Multi-pass membrane protein</topology>
    </subcellularLocation>
</comment>
<dbReference type="PANTHER" id="PTHR30193">
    <property type="entry name" value="ABC TRANSPORTER PERMEASE PROTEIN"/>
    <property type="match status" value="1"/>
</dbReference>
<name>A0ABU1FQE2_9MICC</name>
<dbReference type="InterPro" id="IPR051393">
    <property type="entry name" value="ABC_transporter_permease"/>
</dbReference>
<feature type="domain" description="ABC transmembrane type-1" evidence="8">
    <location>
        <begin position="73"/>
        <end position="285"/>
    </location>
</feature>
<feature type="transmembrane region" description="Helical" evidence="7">
    <location>
        <begin position="267"/>
        <end position="284"/>
    </location>
</feature>
<evidence type="ECO:0000256" key="2">
    <source>
        <dbReference type="ARBA" id="ARBA00022448"/>
    </source>
</evidence>
<organism evidence="9 10">
    <name type="scientific">Nesterenkonia flava</name>
    <dbReference type="NCBI Taxonomy" id="469799"/>
    <lineage>
        <taxon>Bacteria</taxon>
        <taxon>Bacillati</taxon>
        <taxon>Actinomycetota</taxon>
        <taxon>Actinomycetes</taxon>
        <taxon>Micrococcales</taxon>
        <taxon>Micrococcaceae</taxon>
        <taxon>Nesterenkonia</taxon>
    </lineage>
</organism>
<proteinExistence type="inferred from homology"/>
<keyword evidence="5 7" id="KW-1133">Transmembrane helix</keyword>
<evidence type="ECO:0000256" key="1">
    <source>
        <dbReference type="ARBA" id="ARBA00004651"/>
    </source>
</evidence>
<evidence type="ECO:0000256" key="6">
    <source>
        <dbReference type="ARBA" id="ARBA00023136"/>
    </source>
</evidence>
<dbReference type="InterPro" id="IPR035906">
    <property type="entry name" value="MetI-like_sf"/>
</dbReference>
<evidence type="ECO:0000259" key="8">
    <source>
        <dbReference type="PROSITE" id="PS50928"/>
    </source>
</evidence>
<dbReference type="RefSeq" id="WP_049897896.1">
    <property type="nucleotide sequence ID" value="NZ_BAAAOC010000018.1"/>
</dbReference>
<dbReference type="Gene3D" id="1.10.3720.10">
    <property type="entry name" value="MetI-like"/>
    <property type="match status" value="1"/>
</dbReference>
<dbReference type="EMBL" id="JAVKGT010000003">
    <property type="protein sequence ID" value="MDR5710850.1"/>
    <property type="molecule type" value="Genomic_DNA"/>
</dbReference>
<accession>A0ABU1FQE2</accession>
<dbReference type="Proteomes" id="UP001260872">
    <property type="component" value="Unassembled WGS sequence"/>
</dbReference>
<keyword evidence="2 7" id="KW-0813">Transport</keyword>
<keyword evidence="6 7" id="KW-0472">Membrane</keyword>
<keyword evidence="10" id="KW-1185">Reference proteome</keyword>
<evidence type="ECO:0000256" key="3">
    <source>
        <dbReference type="ARBA" id="ARBA00022475"/>
    </source>
</evidence>
<feature type="transmembrane region" description="Helical" evidence="7">
    <location>
        <begin position="168"/>
        <end position="190"/>
    </location>
</feature>
<dbReference type="InterPro" id="IPR000515">
    <property type="entry name" value="MetI-like"/>
</dbReference>
<feature type="transmembrane region" description="Helical" evidence="7">
    <location>
        <begin position="110"/>
        <end position="131"/>
    </location>
</feature>
<reference evidence="10" key="1">
    <citation type="submission" date="2023-07" db="EMBL/GenBank/DDBJ databases">
        <title>Description of three actinobacteria isolated from air of manufacturing shop in a pharmaceutical factory.</title>
        <authorList>
            <person name="Zhang D.-F."/>
        </authorList>
    </citation>
    <scope>NUCLEOTIDE SEQUENCE [LARGE SCALE GENOMIC DNA]</scope>
    <source>
        <strain evidence="10">CCTCC AB 207010</strain>
    </source>
</reference>
<comment type="caution">
    <text evidence="9">The sequence shown here is derived from an EMBL/GenBank/DDBJ whole genome shotgun (WGS) entry which is preliminary data.</text>
</comment>
<evidence type="ECO:0000313" key="9">
    <source>
        <dbReference type="EMBL" id="MDR5710850.1"/>
    </source>
</evidence>
<dbReference type="PANTHER" id="PTHR30193:SF37">
    <property type="entry name" value="INNER MEMBRANE ABC TRANSPORTER PERMEASE PROTEIN YCJO"/>
    <property type="match status" value="1"/>
</dbReference>
<keyword evidence="3" id="KW-1003">Cell membrane</keyword>
<dbReference type="Pfam" id="PF00528">
    <property type="entry name" value="BPD_transp_1"/>
    <property type="match status" value="1"/>
</dbReference>
<feature type="transmembrane region" description="Helical" evidence="7">
    <location>
        <begin position="15"/>
        <end position="42"/>
    </location>
</feature>
<gene>
    <name evidence="9" type="ORF">RH857_01675</name>
</gene>
<evidence type="ECO:0000256" key="4">
    <source>
        <dbReference type="ARBA" id="ARBA00022692"/>
    </source>
</evidence>
<evidence type="ECO:0000313" key="10">
    <source>
        <dbReference type="Proteomes" id="UP001260872"/>
    </source>
</evidence>
<sequence length="294" mass="31911">MTAHTGKGQGRRHGLLLAAPALVLIFLFMFVPALISLTASFFDVSLSRGIRLEWVGLDNYRFLFEDRDVLLSLRNTLVYSLLTIIPSLIIGLGLAILASSLGRGRRCVQVLLFLPFAANLVAMAVVFRWIFALHGGFANELLGVIGVAPINFLGEEQYSLLTVAFVGIWRNTSLALIIFLSGLTSIPTAIHEACAADGLRGWHKLTSVTLPLLRPFTVFVVVMLILQAAQVFDTIHVMTGGGPLSSSETVLTMVYRLGMQQLKFGEAAALSTLLLITLIAIGIFRRRQLSGGTS</sequence>
<dbReference type="CDD" id="cd06261">
    <property type="entry name" value="TM_PBP2"/>
    <property type="match status" value="1"/>
</dbReference>
<feature type="transmembrane region" description="Helical" evidence="7">
    <location>
        <begin position="211"/>
        <end position="232"/>
    </location>
</feature>
<protein>
    <submittedName>
        <fullName evidence="9">Sugar ABC transporter permease</fullName>
    </submittedName>
</protein>
<feature type="transmembrane region" description="Helical" evidence="7">
    <location>
        <begin position="77"/>
        <end position="98"/>
    </location>
</feature>
<dbReference type="SUPFAM" id="SSF161098">
    <property type="entry name" value="MetI-like"/>
    <property type="match status" value="1"/>
</dbReference>